<reference evidence="1 2" key="1">
    <citation type="submission" date="2024-09" db="EMBL/GenBank/DDBJ databases">
        <authorList>
            <person name="Lee S.D."/>
        </authorList>
    </citation>
    <scope>NUCLEOTIDE SEQUENCE [LARGE SCALE GENOMIC DNA]</scope>
    <source>
        <strain evidence="1 2">N1-1</strain>
    </source>
</reference>
<comment type="caution">
    <text evidence="1">The sequence shown here is derived from an EMBL/GenBank/DDBJ whole genome shotgun (WGS) entry which is preliminary data.</text>
</comment>
<proteinExistence type="predicted"/>
<organism evidence="1 2">
    <name type="scientific">Streptacidiphilus alkalitolerans</name>
    <dbReference type="NCBI Taxonomy" id="3342712"/>
    <lineage>
        <taxon>Bacteria</taxon>
        <taxon>Bacillati</taxon>
        <taxon>Actinomycetota</taxon>
        <taxon>Actinomycetes</taxon>
        <taxon>Kitasatosporales</taxon>
        <taxon>Streptomycetaceae</taxon>
        <taxon>Streptacidiphilus</taxon>
    </lineage>
</organism>
<dbReference type="Proteomes" id="UP001592582">
    <property type="component" value="Unassembled WGS sequence"/>
</dbReference>
<dbReference type="EMBL" id="JBHEZX010000007">
    <property type="protein sequence ID" value="MFC1411212.1"/>
    <property type="molecule type" value="Genomic_DNA"/>
</dbReference>
<protein>
    <submittedName>
        <fullName evidence="1">DUF4232 domain-containing protein</fullName>
    </submittedName>
</protein>
<dbReference type="InterPro" id="IPR025326">
    <property type="entry name" value="DUF4232"/>
</dbReference>
<accession>A0ABV6VBX5</accession>
<evidence type="ECO:0000313" key="1">
    <source>
        <dbReference type="EMBL" id="MFC1411212.1"/>
    </source>
</evidence>
<name>A0ABV6VBX5_9ACTN</name>
<keyword evidence="2" id="KW-1185">Reference proteome</keyword>
<sequence>MRISTRTVGALVCAAAAVGFAPVAAVAATPALSSSSTPMCATSQLTAKLGGGDAGAGNLYRYLVLTNHSRTTCHVTGFPGLSMLDAKGKQIGAPATYQRIAYSPVVLRPGASASDTIHTANRQTNSSTECLPSSAELRIYPPGNKASLVFPGKVTNCDKLFSVTPFAAGTGGNPSSQVAASGGAQVTAVPKGAPDTGLALTAQPGSGSGSTVAGAAVGGALLVGALGLVVLRPRSRSRAEAQVRADR</sequence>
<evidence type="ECO:0000313" key="2">
    <source>
        <dbReference type="Proteomes" id="UP001592582"/>
    </source>
</evidence>
<dbReference type="Pfam" id="PF14016">
    <property type="entry name" value="DUF4232"/>
    <property type="match status" value="1"/>
</dbReference>
<gene>
    <name evidence="1" type="ORF">ACEZDG_18275</name>
</gene>